<dbReference type="Gramene" id="OIT33769">
    <property type="protein sequence ID" value="OIT33769"/>
    <property type="gene ID" value="A4A49_52644"/>
</dbReference>
<dbReference type="PANTHER" id="PTHR47723">
    <property type="entry name" value="OS05G0353850 PROTEIN"/>
    <property type="match status" value="1"/>
</dbReference>
<dbReference type="InterPro" id="IPR044730">
    <property type="entry name" value="RNase_H-like_dom_plant"/>
</dbReference>
<dbReference type="CDD" id="cd06222">
    <property type="entry name" value="RNase_H_like"/>
    <property type="match status" value="1"/>
</dbReference>
<dbReference type="Pfam" id="PF13456">
    <property type="entry name" value="RVT_3"/>
    <property type="match status" value="1"/>
</dbReference>
<keyword evidence="3" id="KW-1185">Reference proteome</keyword>
<protein>
    <submittedName>
        <fullName evidence="2">Ribonuclease h protein</fullName>
    </submittedName>
</protein>
<sequence>MSSSTNIAGMGGVIRDSQGRWIVGFIDNLENATAIQEEFRALYLGLELALKRNLVPLEVSIDAVRVLHLLHSDNMHYANLITDCRYLLGLLRNAIVEHTYREGNEVADGLAKAGFTISITATPLFFEEPPDFVETFLHNDQTGVPRIRKKHCLLQHMTDEDQAFANQNIHTMCMDASTSPFVLDTHTRAHVSTTSSCVTNNSEMDAFASTSL</sequence>
<dbReference type="InterPro" id="IPR012337">
    <property type="entry name" value="RNaseH-like_sf"/>
</dbReference>
<dbReference type="GO" id="GO:0003676">
    <property type="term" value="F:nucleic acid binding"/>
    <property type="evidence" value="ECO:0007669"/>
    <property type="project" value="InterPro"/>
</dbReference>
<dbReference type="EMBL" id="MJEQ01000826">
    <property type="protein sequence ID" value="OIT33769.1"/>
    <property type="molecule type" value="Genomic_DNA"/>
</dbReference>
<name>A0A314KYF6_NICAT</name>
<gene>
    <name evidence="2" type="ORF">A4A49_52644</name>
</gene>
<dbReference type="InterPro" id="IPR002156">
    <property type="entry name" value="RNaseH_domain"/>
</dbReference>
<dbReference type="GO" id="GO:0004523">
    <property type="term" value="F:RNA-DNA hybrid ribonuclease activity"/>
    <property type="evidence" value="ECO:0007669"/>
    <property type="project" value="InterPro"/>
</dbReference>
<comment type="caution">
    <text evidence="2">The sequence shown here is derived from an EMBL/GenBank/DDBJ whole genome shotgun (WGS) entry which is preliminary data.</text>
</comment>
<dbReference type="Gene3D" id="3.30.420.10">
    <property type="entry name" value="Ribonuclease H-like superfamily/Ribonuclease H"/>
    <property type="match status" value="1"/>
</dbReference>
<dbReference type="Proteomes" id="UP000187609">
    <property type="component" value="Unassembled WGS sequence"/>
</dbReference>
<accession>A0A314KYF6</accession>
<dbReference type="AlphaFoldDB" id="A0A314KYF6"/>
<dbReference type="SMR" id="A0A314KYF6"/>
<feature type="domain" description="RNase H type-1" evidence="1">
    <location>
        <begin position="3"/>
        <end position="113"/>
    </location>
</feature>
<dbReference type="InterPro" id="IPR053151">
    <property type="entry name" value="RNase_H-like"/>
</dbReference>
<evidence type="ECO:0000313" key="3">
    <source>
        <dbReference type="Proteomes" id="UP000187609"/>
    </source>
</evidence>
<reference evidence="2" key="1">
    <citation type="submission" date="2016-11" db="EMBL/GenBank/DDBJ databases">
        <title>The genome of Nicotiana attenuata.</title>
        <authorList>
            <person name="Xu S."/>
            <person name="Brockmoeller T."/>
            <person name="Gaquerel E."/>
            <person name="Navarro A."/>
            <person name="Kuhl H."/>
            <person name="Gase K."/>
            <person name="Ling Z."/>
            <person name="Zhou W."/>
            <person name="Kreitzer C."/>
            <person name="Stanke M."/>
            <person name="Tang H."/>
            <person name="Lyons E."/>
            <person name="Pandey P."/>
            <person name="Pandey S.P."/>
            <person name="Timmermann B."/>
            <person name="Baldwin I.T."/>
        </authorList>
    </citation>
    <scope>NUCLEOTIDE SEQUENCE [LARGE SCALE GENOMIC DNA]</scope>
    <source>
        <strain evidence="2">UT</strain>
    </source>
</reference>
<dbReference type="PANTHER" id="PTHR47723:SF23">
    <property type="entry name" value="REVERSE TRANSCRIPTASE-LIKE PROTEIN"/>
    <property type="match status" value="1"/>
</dbReference>
<proteinExistence type="predicted"/>
<dbReference type="InterPro" id="IPR036397">
    <property type="entry name" value="RNaseH_sf"/>
</dbReference>
<evidence type="ECO:0000313" key="2">
    <source>
        <dbReference type="EMBL" id="OIT33769.1"/>
    </source>
</evidence>
<organism evidence="2 3">
    <name type="scientific">Nicotiana attenuata</name>
    <name type="common">Coyote tobacco</name>
    <dbReference type="NCBI Taxonomy" id="49451"/>
    <lineage>
        <taxon>Eukaryota</taxon>
        <taxon>Viridiplantae</taxon>
        <taxon>Streptophyta</taxon>
        <taxon>Embryophyta</taxon>
        <taxon>Tracheophyta</taxon>
        <taxon>Spermatophyta</taxon>
        <taxon>Magnoliopsida</taxon>
        <taxon>eudicotyledons</taxon>
        <taxon>Gunneridae</taxon>
        <taxon>Pentapetalae</taxon>
        <taxon>asterids</taxon>
        <taxon>lamiids</taxon>
        <taxon>Solanales</taxon>
        <taxon>Solanaceae</taxon>
        <taxon>Nicotianoideae</taxon>
        <taxon>Nicotianeae</taxon>
        <taxon>Nicotiana</taxon>
    </lineage>
</organism>
<evidence type="ECO:0000259" key="1">
    <source>
        <dbReference type="Pfam" id="PF13456"/>
    </source>
</evidence>
<dbReference type="SUPFAM" id="SSF53098">
    <property type="entry name" value="Ribonuclease H-like"/>
    <property type="match status" value="1"/>
</dbReference>